<name>A0A6M8SNR4_9NEIS</name>
<dbReference type="InterPro" id="IPR007844">
    <property type="entry name" value="AsmA"/>
</dbReference>
<dbReference type="EMBL" id="CP054143">
    <property type="protein sequence ID" value="QKJ65818.1"/>
    <property type="molecule type" value="Genomic_DNA"/>
</dbReference>
<dbReference type="PANTHER" id="PTHR30441:SF8">
    <property type="entry name" value="DUF748 DOMAIN-CONTAINING PROTEIN"/>
    <property type="match status" value="1"/>
</dbReference>
<keyword evidence="4" id="KW-1185">Reference proteome</keyword>
<reference evidence="3 4" key="1">
    <citation type="submission" date="2020-05" db="EMBL/GenBank/DDBJ databases">
        <title>Complete genome sequence of Deefgea sp. D17.</title>
        <authorList>
            <person name="Bae J.-W."/>
            <person name="Han J.E."/>
        </authorList>
    </citation>
    <scope>NUCLEOTIDE SEQUENCE [LARGE SCALE GENOMIC DNA]</scope>
    <source>
        <strain evidence="3 4">D17</strain>
    </source>
</reference>
<dbReference type="Proteomes" id="UP000504844">
    <property type="component" value="Chromosome"/>
</dbReference>
<evidence type="ECO:0000259" key="2">
    <source>
        <dbReference type="Pfam" id="PF05170"/>
    </source>
</evidence>
<evidence type="ECO:0000313" key="4">
    <source>
        <dbReference type="Proteomes" id="UP000504844"/>
    </source>
</evidence>
<sequence>MMTSPKKILIGSTLFLGFAASLPLIMPYDAFKNSLETKLSQMNGGKTQIAHIEFSYQPTPVFILRDVVIERPETAQIAEIIIPVTSYNLLNWGKSMRNVLIRNAVLSRSFALDLPNRIKTDDHNGFRVDRLALEKVSIKLDRRTVGPIDGELRFRSNGNIEDLVIRTDQDRAEIQVQPTEPGQFKVQFNARNWELPLGQPVKFDFLKLIGTANANGWTISDIRADLYGGLVTGSAQLNWQSDWQLTGHIFAKNISVEPLMSLYSPITRSTGRMNADASFKYQGATEQQLFKQPQIQSRFIIQDGTLHNFDLITPLKSQNPTTLRRGGQTNFSSLSGSIAINDKSVSLYNLILQSGKFRANGELRISQQKISGSIGTQLAAGAMMANNQLSISGQLAAPELNSRGALRPNHEERSTIAETDAPKPEN</sequence>
<dbReference type="GO" id="GO:0090313">
    <property type="term" value="P:regulation of protein targeting to membrane"/>
    <property type="evidence" value="ECO:0007669"/>
    <property type="project" value="TreeGrafter"/>
</dbReference>
<accession>A0A6M8SNR4</accession>
<feature type="region of interest" description="Disordered" evidence="1">
    <location>
        <begin position="403"/>
        <end position="426"/>
    </location>
</feature>
<protein>
    <submittedName>
        <fullName evidence="3">AsmA family protein</fullName>
    </submittedName>
</protein>
<gene>
    <name evidence="3" type="ORF">HQN60_03245</name>
</gene>
<proteinExistence type="predicted"/>
<feature type="compositionally biased region" description="Basic and acidic residues" evidence="1">
    <location>
        <begin position="408"/>
        <end position="426"/>
    </location>
</feature>
<organism evidence="3 4">
    <name type="scientific">Deefgea piscis</name>
    <dbReference type="NCBI Taxonomy" id="2739061"/>
    <lineage>
        <taxon>Bacteria</taxon>
        <taxon>Pseudomonadati</taxon>
        <taxon>Pseudomonadota</taxon>
        <taxon>Betaproteobacteria</taxon>
        <taxon>Neisseriales</taxon>
        <taxon>Chitinibacteraceae</taxon>
        <taxon>Deefgea</taxon>
    </lineage>
</organism>
<dbReference type="GO" id="GO:0005886">
    <property type="term" value="C:plasma membrane"/>
    <property type="evidence" value="ECO:0007669"/>
    <property type="project" value="TreeGrafter"/>
</dbReference>
<dbReference type="InterPro" id="IPR052894">
    <property type="entry name" value="AsmA-related"/>
</dbReference>
<dbReference type="Pfam" id="PF05170">
    <property type="entry name" value="AsmA"/>
    <property type="match status" value="1"/>
</dbReference>
<dbReference type="RefSeq" id="WP_173532326.1">
    <property type="nucleotide sequence ID" value="NZ_CP054143.1"/>
</dbReference>
<dbReference type="AlphaFoldDB" id="A0A6M8SNR4"/>
<evidence type="ECO:0000256" key="1">
    <source>
        <dbReference type="SAM" id="MobiDB-lite"/>
    </source>
</evidence>
<dbReference type="KEGG" id="dee:HQN60_03245"/>
<evidence type="ECO:0000313" key="3">
    <source>
        <dbReference type="EMBL" id="QKJ65818.1"/>
    </source>
</evidence>
<dbReference type="PANTHER" id="PTHR30441">
    <property type="entry name" value="DUF748 DOMAIN-CONTAINING PROTEIN"/>
    <property type="match status" value="1"/>
</dbReference>
<feature type="domain" description="AsmA" evidence="2">
    <location>
        <begin position="216"/>
        <end position="342"/>
    </location>
</feature>